<dbReference type="InterPro" id="IPR028082">
    <property type="entry name" value="Peripla_BP_I"/>
</dbReference>
<comment type="similarity">
    <text evidence="1">Belongs to the leucine-binding protein family.</text>
</comment>
<dbReference type="PANTHER" id="PTHR30483">
    <property type="entry name" value="LEUCINE-SPECIFIC-BINDING PROTEIN"/>
    <property type="match status" value="1"/>
</dbReference>
<evidence type="ECO:0000313" key="5">
    <source>
        <dbReference type="Proteomes" id="UP000533598"/>
    </source>
</evidence>
<dbReference type="SUPFAM" id="SSF53822">
    <property type="entry name" value="Periplasmic binding protein-like I"/>
    <property type="match status" value="1"/>
</dbReference>
<evidence type="ECO:0000259" key="3">
    <source>
        <dbReference type="Pfam" id="PF13458"/>
    </source>
</evidence>
<dbReference type="Pfam" id="PF13458">
    <property type="entry name" value="Peripla_BP_6"/>
    <property type="match status" value="1"/>
</dbReference>
<dbReference type="AlphaFoldDB" id="A0A7W7FZD6"/>
<sequence length="376" mass="39912">MTEPLRIGVALPRTGRLSPLGDPLHYVAQHFRDLRLTAHGRPIEFRTADHQSTVDGARQAVAELAGDGVRLVLALGGTTVLPALAAATAARRLTFLSTALPWQVHRISCGPAAFHFCWGLDDIARTFADLWSRIPGADPVGLLWNNGPQGAALRDPALGFLPAALRERALVDPGGYPEPATDHRAAISAFRVAGVRIVSSAATTADLARFSAAARSLRLRLITCSRWLAYPFGVDDPVLDRVATVVAWSPRHRCVSSVDGRTAAELAAAYQRDTGRSWLPPLGLAHALLEVATHALTTAADPADAISLAEALSRTDIGTIAGRLDWTGGPVPNIAALPLAGGQWRHGHGRPELRIVATEQVAAVTADGDLLEALRR</sequence>
<accession>A0A7W7FZD6</accession>
<dbReference type="InterPro" id="IPR051010">
    <property type="entry name" value="BCAA_transport"/>
</dbReference>
<keyword evidence="2" id="KW-0732">Signal</keyword>
<evidence type="ECO:0000313" key="4">
    <source>
        <dbReference type="EMBL" id="MBB4681069.1"/>
    </source>
</evidence>
<protein>
    <submittedName>
        <fullName evidence="4">Branched-chain amino acid transport system substrate-binding protein</fullName>
    </submittedName>
</protein>
<reference evidence="4 5" key="1">
    <citation type="submission" date="2020-08" db="EMBL/GenBank/DDBJ databases">
        <title>Sequencing the genomes of 1000 actinobacteria strains.</title>
        <authorList>
            <person name="Klenk H.-P."/>
        </authorList>
    </citation>
    <scope>NUCLEOTIDE SEQUENCE [LARGE SCALE GENOMIC DNA]</scope>
    <source>
        <strain evidence="4 5">DSM 44230</strain>
    </source>
</reference>
<dbReference type="PANTHER" id="PTHR30483:SF6">
    <property type="entry name" value="PERIPLASMIC BINDING PROTEIN OF ABC TRANSPORTER FOR NATURAL AMINO ACIDS"/>
    <property type="match status" value="1"/>
</dbReference>
<proteinExistence type="inferred from homology"/>
<dbReference type="EMBL" id="JACHMH010000001">
    <property type="protein sequence ID" value="MBB4681069.1"/>
    <property type="molecule type" value="Genomic_DNA"/>
</dbReference>
<name>A0A7W7FZD6_9PSEU</name>
<keyword evidence="5" id="KW-1185">Reference proteome</keyword>
<feature type="domain" description="Leucine-binding protein" evidence="3">
    <location>
        <begin position="4"/>
        <end position="327"/>
    </location>
</feature>
<dbReference type="RefSeq" id="WP_185007351.1">
    <property type="nucleotide sequence ID" value="NZ_BAAAUI010000054.1"/>
</dbReference>
<dbReference type="Gene3D" id="3.40.50.2300">
    <property type="match status" value="2"/>
</dbReference>
<organism evidence="4 5">
    <name type="scientific">Crossiella cryophila</name>
    <dbReference type="NCBI Taxonomy" id="43355"/>
    <lineage>
        <taxon>Bacteria</taxon>
        <taxon>Bacillati</taxon>
        <taxon>Actinomycetota</taxon>
        <taxon>Actinomycetes</taxon>
        <taxon>Pseudonocardiales</taxon>
        <taxon>Pseudonocardiaceae</taxon>
        <taxon>Crossiella</taxon>
    </lineage>
</organism>
<dbReference type="Proteomes" id="UP000533598">
    <property type="component" value="Unassembled WGS sequence"/>
</dbReference>
<comment type="caution">
    <text evidence="4">The sequence shown here is derived from an EMBL/GenBank/DDBJ whole genome shotgun (WGS) entry which is preliminary data.</text>
</comment>
<evidence type="ECO:0000256" key="2">
    <source>
        <dbReference type="ARBA" id="ARBA00022729"/>
    </source>
</evidence>
<gene>
    <name evidence="4" type="ORF">HNR67_007187</name>
</gene>
<dbReference type="InterPro" id="IPR028081">
    <property type="entry name" value="Leu-bd"/>
</dbReference>
<evidence type="ECO:0000256" key="1">
    <source>
        <dbReference type="ARBA" id="ARBA00010062"/>
    </source>
</evidence>